<reference evidence="1" key="2">
    <citation type="submission" date="2025-09" db="UniProtKB">
        <authorList>
            <consortium name="Ensembl"/>
        </authorList>
    </citation>
    <scope>IDENTIFICATION</scope>
</reference>
<dbReference type="Ensembl" id="ENSCABT00000020762.1">
    <property type="protein sequence ID" value="ENSCABP00000018952.1"/>
    <property type="gene ID" value="ENSCABG00000014004.1"/>
</dbReference>
<evidence type="ECO:0000313" key="2">
    <source>
        <dbReference type="Proteomes" id="UP000694404"/>
    </source>
</evidence>
<accession>A0A8C0H528</accession>
<organism evidence="1 2">
    <name type="scientific">Chelonoidis abingdonii</name>
    <name type="common">Abingdon island giant tortoise</name>
    <name type="synonym">Testudo abingdonii</name>
    <dbReference type="NCBI Taxonomy" id="106734"/>
    <lineage>
        <taxon>Eukaryota</taxon>
        <taxon>Metazoa</taxon>
        <taxon>Chordata</taxon>
        <taxon>Craniata</taxon>
        <taxon>Vertebrata</taxon>
        <taxon>Euteleostomi</taxon>
        <taxon>Archelosauria</taxon>
        <taxon>Testudinata</taxon>
        <taxon>Testudines</taxon>
        <taxon>Cryptodira</taxon>
        <taxon>Durocryptodira</taxon>
        <taxon>Testudinoidea</taxon>
        <taxon>Testudinidae</taxon>
        <taxon>Chelonoidis</taxon>
    </lineage>
</organism>
<dbReference type="GeneTree" id="ENSGT00940000158098"/>
<evidence type="ECO:0000313" key="1">
    <source>
        <dbReference type="Ensembl" id="ENSCABP00000018952.1"/>
    </source>
</evidence>
<name>A0A8C0H528_CHEAB</name>
<proteinExistence type="predicted"/>
<keyword evidence="2" id="KW-1185">Reference proteome</keyword>
<reference evidence="1" key="1">
    <citation type="submission" date="2025-08" db="UniProtKB">
        <authorList>
            <consortium name="Ensembl"/>
        </authorList>
    </citation>
    <scope>IDENTIFICATION</scope>
</reference>
<dbReference type="AlphaFoldDB" id="A0A8C0H528"/>
<protein>
    <submittedName>
        <fullName evidence="1">Uncharacterized protein</fullName>
    </submittedName>
</protein>
<dbReference type="Proteomes" id="UP000694404">
    <property type="component" value="Unplaced"/>
</dbReference>
<sequence length="106" mass="11667">MLSDELESKLELLVQFVQNISIPLGRGLTSQCNRLMLPDDSPNHTNSSKDVPFSPSDRTSFILLNLTRGGPGCPAEYLVFVQDEAEDSGSDFISHDSTDSSTSWFL</sequence>